<name>A0AAE3M7R6_9BACT</name>
<evidence type="ECO:0000313" key="1">
    <source>
        <dbReference type="EMBL" id="MCW3788375.1"/>
    </source>
</evidence>
<keyword evidence="2" id="KW-1185">Reference proteome</keyword>
<dbReference type="RefSeq" id="WP_301191934.1">
    <property type="nucleotide sequence ID" value="NZ_JAPDPJ010000051.1"/>
</dbReference>
<evidence type="ECO:0000313" key="2">
    <source>
        <dbReference type="Proteomes" id="UP001209229"/>
    </source>
</evidence>
<dbReference type="Gene3D" id="2.60.40.10">
    <property type="entry name" value="Immunoglobulins"/>
    <property type="match status" value="1"/>
</dbReference>
<dbReference type="InterPro" id="IPR013783">
    <property type="entry name" value="Ig-like_fold"/>
</dbReference>
<dbReference type="Proteomes" id="UP001209229">
    <property type="component" value="Unassembled WGS sequence"/>
</dbReference>
<sequence>MKNSILQLAMLLVVLCSCTRTEDYFSDYNQDPVLTINNDIDFVNDSVKINQNYYDAAYLIEDEEVNGILPTVLTDLRYEIQDENNIRFALDQTGSFPVTISYKDSWGKISKATFTLVVFENLGPIAKLNVSASDLNVTIDASDSYDQDEKYQGGIELYRFYVNRKEIDKTYHSSINYIFQEEGTYEIGVQVKDNDQEWSEIIYKTIEL</sequence>
<gene>
    <name evidence="1" type="ORF">OM075_18045</name>
</gene>
<comment type="caution">
    <text evidence="1">The sequence shown here is derived from an EMBL/GenBank/DDBJ whole genome shotgun (WGS) entry which is preliminary data.</text>
</comment>
<protein>
    <recommendedName>
        <fullName evidence="3">PKD domain-containing protein</fullName>
    </recommendedName>
</protein>
<organism evidence="1 2">
    <name type="scientific">Plebeiibacterium sediminum</name>
    <dbReference type="NCBI Taxonomy" id="2992112"/>
    <lineage>
        <taxon>Bacteria</taxon>
        <taxon>Pseudomonadati</taxon>
        <taxon>Bacteroidota</taxon>
        <taxon>Bacteroidia</taxon>
        <taxon>Marinilabiliales</taxon>
        <taxon>Marinilabiliaceae</taxon>
        <taxon>Plebeiibacterium</taxon>
    </lineage>
</organism>
<evidence type="ECO:0008006" key="3">
    <source>
        <dbReference type="Google" id="ProtNLM"/>
    </source>
</evidence>
<accession>A0AAE3M7R6</accession>
<dbReference type="PROSITE" id="PS51257">
    <property type="entry name" value="PROKAR_LIPOPROTEIN"/>
    <property type="match status" value="1"/>
</dbReference>
<reference evidence="1" key="1">
    <citation type="submission" date="2022-10" db="EMBL/GenBank/DDBJ databases">
        <authorList>
            <person name="Yu W.X."/>
        </authorList>
    </citation>
    <scope>NUCLEOTIDE SEQUENCE</scope>
    <source>
        <strain evidence="1">AAT</strain>
    </source>
</reference>
<proteinExistence type="predicted"/>
<dbReference type="CDD" id="cd00146">
    <property type="entry name" value="PKD"/>
    <property type="match status" value="1"/>
</dbReference>
<dbReference type="AlphaFoldDB" id="A0AAE3M7R6"/>
<dbReference type="EMBL" id="JAPDPJ010000051">
    <property type="protein sequence ID" value="MCW3788375.1"/>
    <property type="molecule type" value="Genomic_DNA"/>
</dbReference>